<dbReference type="GO" id="GO:0003677">
    <property type="term" value="F:DNA binding"/>
    <property type="evidence" value="ECO:0007669"/>
    <property type="project" value="UniProtKB-KW"/>
</dbReference>
<keyword evidence="5" id="KW-0548">Nucleotidyltransferase</keyword>
<accession>A0A2N8U4A3</accession>
<evidence type="ECO:0000256" key="5">
    <source>
        <dbReference type="ARBA" id="ARBA00022695"/>
    </source>
</evidence>
<organism evidence="19">
    <name type="scientific">Ageratum yellow vein Singapore alphasatellite</name>
    <dbReference type="NCBI Taxonomy" id="915293"/>
    <lineage>
        <taxon>Viruses</taxon>
        <taxon>Viruses incertae sedis</taxon>
        <taxon>Alphasatellitidae</taxon>
        <taxon>Geminialphasatellitinae</taxon>
        <taxon>Ageyesisatellite</taxon>
        <taxon>Ageyesisatellite agerasingaporense</taxon>
    </lineage>
</organism>
<dbReference type="GO" id="GO:0003724">
    <property type="term" value="F:RNA helicase activity"/>
    <property type="evidence" value="ECO:0007669"/>
    <property type="project" value="InterPro"/>
</dbReference>
<evidence type="ECO:0000256" key="4">
    <source>
        <dbReference type="ARBA" id="ARBA00022679"/>
    </source>
</evidence>
<keyword evidence="7" id="KW-0540">Nuclease</keyword>
<evidence type="ECO:0000256" key="6">
    <source>
        <dbReference type="ARBA" id="ARBA00022705"/>
    </source>
</evidence>
<evidence type="ECO:0000256" key="16">
    <source>
        <dbReference type="ARBA" id="ARBA00049360"/>
    </source>
</evidence>
<feature type="domain" description="CRESS-DNA virus Rep endonuclease" evidence="18">
    <location>
        <begin position="2"/>
        <end position="100"/>
    </location>
</feature>
<evidence type="ECO:0000256" key="12">
    <source>
        <dbReference type="ARBA" id="ARBA00023124"/>
    </source>
</evidence>
<comment type="similarity">
    <text evidence="3">Belongs to the nanoviridea/circoviridae replication-associated protein family.</text>
</comment>
<comment type="function">
    <text evidence="17">Initiates and terminates the replication only of its own subviral DNA molecule. The closed circular ssDNA genome is first converted to a superhelical dsDNA. Rep binds a specific hairpin at the genome origin of replication. Introduces an endonucleolytic nick within the intergenic region of the genome, thereby initiating the rolling circle replication (RCR). Following cleavage, binds covalently to the 5'-phosphate of DNA as a tyrosyl ester. The cleavage gives rise to a free 3'-OH that serves as a primer for the cellular DNA polymerase. The polymerase synthesizes the (+) strand DNA by rolling circle mechanism. After one round of replication, a Rep-catalyzed nucleotidyl transfer reaction releases a circular single-stranded virus genome, thereby terminating the replication. Displays origin-specific DNA cleavage, nucleotidyl transferase, ATPase and helicase activities.</text>
</comment>
<evidence type="ECO:0000256" key="3">
    <source>
        <dbReference type="ARBA" id="ARBA00006649"/>
    </source>
</evidence>
<keyword evidence="9" id="KW-0547">Nucleotide-binding</keyword>
<proteinExistence type="inferred from homology"/>
<dbReference type="GO" id="GO:0016787">
    <property type="term" value="F:hydrolase activity"/>
    <property type="evidence" value="ECO:0007669"/>
    <property type="project" value="UniProtKB-KW"/>
</dbReference>
<evidence type="ECO:0000256" key="11">
    <source>
        <dbReference type="ARBA" id="ARBA00022801"/>
    </source>
</evidence>
<reference evidence="19" key="1">
    <citation type="submission" date="2016-12" db="EMBL/GenBank/DDBJ databases">
        <title>characterization of begomovirus in Pakistan.</title>
        <authorList>
            <person name="Mustafa R."/>
        </authorList>
    </citation>
    <scope>NUCLEOTIDE SEQUENCE</scope>
    <source>
        <strain evidence="19">Faislabad-1</strain>
    </source>
</reference>
<evidence type="ECO:0000259" key="18">
    <source>
        <dbReference type="PROSITE" id="PS52020"/>
    </source>
</evidence>
<keyword evidence="10" id="KW-0255">Endonuclease</keyword>
<dbReference type="InterPro" id="IPR000605">
    <property type="entry name" value="Helicase_SF3_ssDNA/RNA_vir"/>
</dbReference>
<dbReference type="InterPro" id="IPR049912">
    <property type="entry name" value="CRESS_DNA_REP"/>
</dbReference>
<dbReference type="GO" id="GO:0006260">
    <property type="term" value="P:DNA replication"/>
    <property type="evidence" value="ECO:0007669"/>
    <property type="project" value="UniProtKB-KW"/>
</dbReference>
<keyword evidence="13" id="KW-0238">DNA-binding</keyword>
<dbReference type="PROSITE" id="PS52020">
    <property type="entry name" value="CRESS_DNA_REP"/>
    <property type="match status" value="1"/>
</dbReference>
<evidence type="ECO:0000256" key="10">
    <source>
        <dbReference type="ARBA" id="ARBA00022759"/>
    </source>
</evidence>
<evidence type="ECO:0000256" key="15">
    <source>
        <dbReference type="ARBA" id="ARBA00046883"/>
    </source>
</evidence>
<evidence type="ECO:0000256" key="9">
    <source>
        <dbReference type="ARBA" id="ARBA00022741"/>
    </source>
</evidence>
<dbReference type="GO" id="GO:0004519">
    <property type="term" value="F:endonuclease activity"/>
    <property type="evidence" value="ECO:0007669"/>
    <property type="project" value="UniProtKB-KW"/>
</dbReference>
<comment type="catalytic activity">
    <reaction evidence="16">
        <text>ATP + H2O = ADP + phosphate + H(+)</text>
        <dbReference type="Rhea" id="RHEA:13065"/>
        <dbReference type="ChEBI" id="CHEBI:15377"/>
        <dbReference type="ChEBI" id="CHEBI:15378"/>
        <dbReference type="ChEBI" id="CHEBI:30616"/>
        <dbReference type="ChEBI" id="CHEBI:43474"/>
        <dbReference type="ChEBI" id="CHEBI:456216"/>
    </reaction>
</comment>
<evidence type="ECO:0000256" key="2">
    <source>
        <dbReference type="ARBA" id="ARBA00004147"/>
    </source>
</evidence>
<gene>
    <name evidence="19" type="primary">Rep</name>
</gene>
<protein>
    <submittedName>
        <fullName evidence="19">Replication initiator protein</fullName>
    </submittedName>
</protein>
<comment type="subunit">
    <text evidence="15">Homooligomer. Rep binds to repeated DNA motifs (iterons).</text>
</comment>
<dbReference type="Pfam" id="PF00910">
    <property type="entry name" value="RNA_helicase"/>
    <property type="match status" value="1"/>
</dbReference>
<evidence type="ECO:0000256" key="13">
    <source>
        <dbReference type="ARBA" id="ARBA00023125"/>
    </source>
</evidence>
<keyword evidence="4" id="KW-0808">Transferase</keyword>
<dbReference type="GO" id="GO:0046872">
    <property type="term" value="F:metal ion binding"/>
    <property type="evidence" value="ECO:0007669"/>
    <property type="project" value="UniProtKB-KW"/>
</dbReference>
<evidence type="ECO:0000256" key="8">
    <source>
        <dbReference type="ARBA" id="ARBA00022723"/>
    </source>
</evidence>
<dbReference type="GO" id="GO:0016779">
    <property type="term" value="F:nucleotidyltransferase activity"/>
    <property type="evidence" value="ECO:0007669"/>
    <property type="project" value="UniProtKB-KW"/>
</dbReference>
<evidence type="ECO:0000256" key="17">
    <source>
        <dbReference type="ARBA" id="ARBA00049943"/>
    </source>
</evidence>
<keyword evidence="6" id="KW-0235">DNA replication</keyword>
<comment type="subcellular location">
    <subcellularLocation>
        <location evidence="2">Host nucleus</location>
    </subcellularLocation>
</comment>
<keyword evidence="11" id="KW-0378">Hydrolase</keyword>
<dbReference type="Gene3D" id="3.40.1310.20">
    <property type="match status" value="1"/>
</dbReference>
<evidence type="ECO:0000256" key="1">
    <source>
        <dbReference type="ARBA" id="ARBA00001936"/>
    </source>
</evidence>
<keyword evidence="12" id="KW-0190">Covalent protein-DNA linkage</keyword>
<evidence type="ECO:0000256" key="7">
    <source>
        <dbReference type="ARBA" id="ARBA00022722"/>
    </source>
</evidence>
<evidence type="ECO:0000256" key="14">
    <source>
        <dbReference type="ARBA" id="ARBA00023268"/>
    </source>
</evidence>
<name>A0A2N8U4A3_9VIRU</name>
<dbReference type="GO" id="GO:0003723">
    <property type="term" value="F:RNA binding"/>
    <property type="evidence" value="ECO:0007669"/>
    <property type="project" value="InterPro"/>
</dbReference>
<sequence length="295" mass="34144">MAPQGKRWCFTSFNSDPPFLSLPDGCNYLVYQREKCPNTGKEHWQGFITFVGQKRLNTVKSLGGGNNWHWEVARGKNSECRSYCTKEDTRVAPPVEFGQFTELGSNKRKTMELFQEDPEELKIADPQKYRRCLAIITNQRFVDVVLPTFDRQWQLEVGELLEQPADDRTIIWVYGSKGNEGKTTYVKGLIQKGWFNSRGGKSDDIMFQYIVHGGHAVFDFPRDKEDYVNYNVLEAIKDRTCISNKYEPLSINFPSLVHVLVMANFMPQLEDEFDDKGRIVKKQMLSVDRIKLIEC</sequence>
<dbReference type="GO" id="GO:0000166">
    <property type="term" value="F:nucleotide binding"/>
    <property type="evidence" value="ECO:0007669"/>
    <property type="project" value="UniProtKB-KW"/>
</dbReference>
<dbReference type="Pfam" id="PF02407">
    <property type="entry name" value="Viral_Rep"/>
    <property type="match status" value="1"/>
</dbReference>
<evidence type="ECO:0000313" key="19">
    <source>
        <dbReference type="EMBL" id="SIP63008.1"/>
    </source>
</evidence>
<dbReference type="EMBL" id="LT674452">
    <property type="protein sequence ID" value="SIP63008.1"/>
    <property type="molecule type" value="Genomic_DNA"/>
</dbReference>
<keyword evidence="8" id="KW-0479">Metal-binding</keyword>
<comment type="cofactor">
    <cofactor evidence="1">
        <name>Mn(2+)</name>
        <dbReference type="ChEBI" id="CHEBI:29035"/>
    </cofactor>
</comment>
<dbReference type="GO" id="GO:0042025">
    <property type="term" value="C:host cell nucleus"/>
    <property type="evidence" value="ECO:0007669"/>
    <property type="project" value="UniProtKB-SubCell"/>
</dbReference>
<keyword evidence="14" id="KW-0511">Multifunctional enzyme</keyword>